<protein>
    <submittedName>
        <fullName evidence="2">YpjP family protein</fullName>
    </submittedName>
</protein>
<dbReference type="Proteomes" id="UP001597506">
    <property type="component" value="Unassembled WGS sequence"/>
</dbReference>
<accession>A0ABW5RRH2</accession>
<gene>
    <name evidence="2" type="ORF">ACFSUL_07440</name>
</gene>
<dbReference type="Pfam" id="PF14005">
    <property type="entry name" value="YpjP"/>
    <property type="match status" value="1"/>
</dbReference>
<dbReference type="RefSeq" id="WP_377934103.1">
    <property type="nucleotide sequence ID" value="NZ_JBHUMF010000015.1"/>
</dbReference>
<keyword evidence="1" id="KW-0732">Signal</keyword>
<keyword evidence="3" id="KW-1185">Reference proteome</keyword>
<proteinExistence type="predicted"/>
<name>A0ABW5RRH2_9BACI</name>
<evidence type="ECO:0000313" key="2">
    <source>
        <dbReference type="EMBL" id="MFD2680589.1"/>
    </source>
</evidence>
<feature type="signal peptide" evidence="1">
    <location>
        <begin position="1"/>
        <end position="26"/>
    </location>
</feature>
<dbReference type="InterPro" id="IPR025616">
    <property type="entry name" value="YpjP"/>
</dbReference>
<reference evidence="3" key="1">
    <citation type="journal article" date="2019" name="Int. J. Syst. Evol. Microbiol.">
        <title>The Global Catalogue of Microorganisms (GCM) 10K type strain sequencing project: providing services to taxonomists for standard genome sequencing and annotation.</title>
        <authorList>
            <consortium name="The Broad Institute Genomics Platform"/>
            <consortium name="The Broad Institute Genome Sequencing Center for Infectious Disease"/>
            <person name="Wu L."/>
            <person name="Ma J."/>
        </authorList>
    </citation>
    <scope>NUCLEOTIDE SEQUENCE [LARGE SCALE GENOMIC DNA]</scope>
    <source>
        <strain evidence="3">KCTC 3913</strain>
    </source>
</reference>
<feature type="chain" id="PRO_5045694479" evidence="1">
    <location>
        <begin position="27"/>
        <end position="195"/>
    </location>
</feature>
<organism evidence="2 3">
    <name type="scientific">Bacillus seohaeanensis</name>
    <dbReference type="NCBI Taxonomy" id="284580"/>
    <lineage>
        <taxon>Bacteria</taxon>
        <taxon>Bacillati</taxon>
        <taxon>Bacillota</taxon>
        <taxon>Bacilli</taxon>
        <taxon>Bacillales</taxon>
        <taxon>Bacillaceae</taxon>
        <taxon>Bacillus</taxon>
    </lineage>
</organism>
<evidence type="ECO:0000256" key="1">
    <source>
        <dbReference type="SAM" id="SignalP"/>
    </source>
</evidence>
<sequence>MSKWLRKSLVVVVSILTFGLVTPSHAFFNENTASLNKQNSKESSVQQTEDKVVEEKSISLDSFIESMVEKAEENAYVKFGDKIKPVIQDEFKTIILPNIEKAITETAQQFPEEDLSALTISEVPNYAKTEKIFHIYDNRSGKDVIRFHVRRDHPPLDGYYFNFHYHTYHDSFQSHRELGTIYWDKNTPPQWMSVS</sequence>
<evidence type="ECO:0000313" key="3">
    <source>
        <dbReference type="Proteomes" id="UP001597506"/>
    </source>
</evidence>
<comment type="caution">
    <text evidence="2">The sequence shown here is derived from an EMBL/GenBank/DDBJ whole genome shotgun (WGS) entry which is preliminary data.</text>
</comment>
<dbReference type="EMBL" id="JBHUMF010000015">
    <property type="protein sequence ID" value="MFD2680589.1"/>
    <property type="molecule type" value="Genomic_DNA"/>
</dbReference>